<dbReference type="STRING" id="1314785.A0A165E6L2"/>
<dbReference type="CDD" id="cd10719">
    <property type="entry name" value="DnaJ_zf"/>
    <property type="match status" value="1"/>
</dbReference>
<evidence type="ECO:0000256" key="2">
    <source>
        <dbReference type="ARBA" id="ARBA00022737"/>
    </source>
</evidence>
<dbReference type="PROSITE" id="PS51188">
    <property type="entry name" value="ZF_CR"/>
    <property type="match status" value="1"/>
</dbReference>
<dbReference type="InterPro" id="IPR002939">
    <property type="entry name" value="DnaJ_C"/>
</dbReference>
<dbReference type="GO" id="GO:0005524">
    <property type="term" value="F:ATP binding"/>
    <property type="evidence" value="ECO:0007669"/>
    <property type="project" value="InterPro"/>
</dbReference>
<dbReference type="SUPFAM" id="SSF46565">
    <property type="entry name" value="Chaperone J-domain"/>
    <property type="match status" value="1"/>
</dbReference>
<dbReference type="PANTHER" id="PTHR43096:SF52">
    <property type="entry name" value="DNAJ HOMOLOG 1, MITOCHONDRIAL-RELATED"/>
    <property type="match status" value="1"/>
</dbReference>
<dbReference type="PRINTS" id="PR00625">
    <property type="entry name" value="JDOMAIN"/>
</dbReference>
<dbReference type="Gene3D" id="2.10.230.10">
    <property type="entry name" value="Heat shock protein DnaJ, cysteine-rich domain"/>
    <property type="match status" value="1"/>
</dbReference>
<sequence>MPPRLSSHRAFSVVVCSFAQAGSSTRTFSACSNACRHPPNFGRSPGRISPSLNRLGKQRAFHTSSSFSAPKDPYKVLGVKKNANAPEIKQVYFSLARKYHPDTNPDKDAQKKFVEIQEAYDILKDEKKRAAYDKYGPVSQQPGFDPNTFERSAGGRGFGAGGFGGFQNAEDLHSFFGSGRTSSGQADLFEQIFGAFAGGAGRTRASGFAENMQGSDLEATVGVSFMDACTGTTRNIIVDAIVNCSKCGGTGLKAGAKRQTCTSCGGAGTTSYVLDNGFHMATTCPSCHGAGSTVPRGSQCVECAGHGRVRKKKQVKVDIPAGVEDGMTIRIPGAGDAPVSGAGRLGDLLVRVNVATSKEFRRQGANLHYEARIPLHIALLGGKVRVPALDGDVDVRVPRGTQHGEQMVLKGGGVSSVFGGGKGDLFVTFSVQLPRSLTPRQREILQQYADDVEGRTNAREEAPSQPAADAGSSQSQKEPEPQAEQDNGTSFSTHSSASPASWASRTWNRFRELIGF</sequence>
<dbReference type="SUPFAM" id="SSF49493">
    <property type="entry name" value="HSP40/DnaJ peptide-binding domain"/>
    <property type="match status" value="2"/>
</dbReference>
<dbReference type="GO" id="GO:0009408">
    <property type="term" value="P:response to heat"/>
    <property type="evidence" value="ECO:0007669"/>
    <property type="project" value="InterPro"/>
</dbReference>
<accession>A0A165E6L2</accession>
<dbReference type="GO" id="GO:0042026">
    <property type="term" value="P:protein refolding"/>
    <property type="evidence" value="ECO:0007669"/>
    <property type="project" value="TreeGrafter"/>
</dbReference>
<feature type="region of interest" description="Disordered" evidence="8">
    <location>
        <begin position="453"/>
        <end position="503"/>
    </location>
</feature>
<feature type="zinc finger region" description="CR-type" evidence="7">
    <location>
        <begin position="231"/>
        <end position="312"/>
    </location>
</feature>
<evidence type="ECO:0000259" key="10">
    <source>
        <dbReference type="PROSITE" id="PS51188"/>
    </source>
</evidence>
<gene>
    <name evidence="11" type="ORF">LAESUDRAFT_679917</name>
</gene>
<evidence type="ECO:0000256" key="4">
    <source>
        <dbReference type="ARBA" id="ARBA00022833"/>
    </source>
</evidence>
<keyword evidence="5" id="KW-0143">Chaperone</keyword>
<keyword evidence="4 7" id="KW-0862">Zinc</keyword>
<protein>
    <recommendedName>
        <fullName evidence="6">DnaJ homolog 1, mitochondrial</fullName>
    </recommendedName>
</protein>
<dbReference type="Pfam" id="PF00226">
    <property type="entry name" value="DnaJ"/>
    <property type="match status" value="1"/>
</dbReference>
<dbReference type="FunFam" id="2.10.230.10:FF:000001">
    <property type="entry name" value="DnaJ subfamily A member 2"/>
    <property type="match status" value="1"/>
</dbReference>
<dbReference type="Pfam" id="PF00684">
    <property type="entry name" value="DnaJ_CXXCXGXG"/>
    <property type="match status" value="1"/>
</dbReference>
<dbReference type="InterPro" id="IPR012724">
    <property type="entry name" value="DnaJ"/>
</dbReference>
<dbReference type="Gene3D" id="1.10.287.110">
    <property type="entry name" value="DnaJ domain"/>
    <property type="match status" value="1"/>
</dbReference>
<evidence type="ECO:0000256" key="5">
    <source>
        <dbReference type="ARBA" id="ARBA00023186"/>
    </source>
</evidence>
<dbReference type="FunCoup" id="A0A165E6L2">
    <property type="interactions" value="430"/>
</dbReference>
<feature type="domain" description="J" evidence="9">
    <location>
        <begin position="72"/>
        <end position="136"/>
    </location>
</feature>
<dbReference type="OrthoDB" id="10256793at2759"/>
<dbReference type="EMBL" id="KV427625">
    <property type="protein sequence ID" value="KZT06338.1"/>
    <property type="molecule type" value="Genomic_DNA"/>
</dbReference>
<dbReference type="RefSeq" id="XP_040764078.1">
    <property type="nucleotide sequence ID" value="XM_040905714.1"/>
</dbReference>
<evidence type="ECO:0000313" key="12">
    <source>
        <dbReference type="Proteomes" id="UP000076871"/>
    </source>
</evidence>
<dbReference type="InterPro" id="IPR001305">
    <property type="entry name" value="HSP_DnaJ_Cys-rich_dom"/>
</dbReference>
<dbReference type="InterPro" id="IPR008971">
    <property type="entry name" value="HSP40/DnaJ_pept-bd"/>
</dbReference>
<dbReference type="InterPro" id="IPR036410">
    <property type="entry name" value="HSP_DnaJ_Cys-rich_dom_sf"/>
</dbReference>
<keyword evidence="3 7" id="KW-0863">Zinc-finger</keyword>
<evidence type="ECO:0000313" key="11">
    <source>
        <dbReference type="EMBL" id="KZT06338.1"/>
    </source>
</evidence>
<dbReference type="InterPro" id="IPR036869">
    <property type="entry name" value="J_dom_sf"/>
</dbReference>
<name>A0A165E6L2_9APHY</name>
<evidence type="ECO:0000256" key="6">
    <source>
        <dbReference type="ARBA" id="ARBA00072890"/>
    </source>
</evidence>
<dbReference type="InterPro" id="IPR018253">
    <property type="entry name" value="DnaJ_domain_CS"/>
</dbReference>
<evidence type="ECO:0000259" key="9">
    <source>
        <dbReference type="PROSITE" id="PS50076"/>
    </source>
</evidence>
<keyword evidence="1 7" id="KW-0479">Metal-binding</keyword>
<dbReference type="CDD" id="cd10747">
    <property type="entry name" value="DnaJ_C"/>
    <property type="match status" value="1"/>
</dbReference>
<proteinExistence type="inferred from homology"/>
<dbReference type="GO" id="GO:0005737">
    <property type="term" value="C:cytoplasm"/>
    <property type="evidence" value="ECO:0007669"/>
    <property type="project" value="TreeGrafter"/>
</dbReference>
<feature type="compositionally biased region" description="Low complexity" evidence="8">
    <location>
        <begin position="489"/>
        <end position="503"/>
    </location>
</feature>
<dbReference type="Proteomes" id="UP000076871">
    <property type="component" value="Unassembled WGS sequence"/>
</dbReference>
<evidence type="ECO:0000256" key="1">
    <source>
        <dbReference type="ARBA" id="ARBA00022723"/>
    </source>
</evidence>
<dbReference type="PANTHER" id="PTHR43096">
    <property type="entry name" value="DNAJ HOMOLOG 1, MITOCHONDRIAL-RELATED"/>
    <property type="match status" value="1"/>
</dbReference>
<dbReference type="AlphaFoldDB" id="A0A165E6L2"/>
<dbReference type="GeneID" id="63822744"/>
<dbReference type="Gene3D" id="2.60.260.20">
    <property type="entry name" value="Urease metallochaperone UreE, N-terminal domain"/>
    <property type="match status" value="2"/>
</dbReference>
<dbReference type="SUPFAM" id="SSF57938">
    <property type="entry name" value="DnaJ/Hsp40 cysteine-rich domain"/>
    <property type="match status" value="1"/>
</dbReference>
<dbReference type="InterPro" id="IPR001623">
    <property type="entry name" value="DnaJ_domain"/>
</dbReference>
<dbReference type="PROSITE" id="PS50076">
    <property type="entry name" value="DNAJ_2"/>
    <property type="match status" value="1"/>
</dbReference>
<dbReference type="HAMAP" id="MF_01152">
    <property type="entry name" value="DnaJ"/>
    <property type="match status" value="1"/>
</dbReference>
<keyword evidence="12" id="KW-1185">Reference proteome</keyword>
<evidence type="ECO:0000256" key="8">
    <source>
        <dbReference type="SAM" id="MobiDB-lite"/>
    </source>
</evidence>
<dbReference type="Pfam" id="PF01556">
    <property type="entry name" value="DnaJ_C"/>
    <property type="match status" value="1"/>
</dbReference>
<dbReference type="CDD" id="cd06257">
    <property type="entry name" value="DnaJ"/>
    <property type="match status" value="1"/>
</dbReference>
<dbReference type="GO" id="GO:0008270">
    <property type="term" value="F:zinc ion binding"/>
    <property type="evidence" value="ECO:0007669"/>
    <property type="project" value="UniProtKB-KW"/>
</dbReference>
<dbReference type="GO" id="GO:0051082">
    <property type="term" value="F:unfolded protein binding"/>
    <property type="evidence" value="ECO:0007669"/>
    <property type="project" value="InterPro"/>
</dbReference>
<feature type="compositionally biased region" description="Basic and acidic residues" evidence="8">
    <location>
        <begin position="453"/>
        <end position="462"/>
    </location>
</feature>
<dbReference type="PROSITE" id="PS00636">
    <property type="entry name" value="DNAJ_1"/>
    <property type="match status" value="1"/>
</dbReference>
<evidence type="ECO:0000256" key="7">
    <source>
        <dbReference type="PROSITE-ProRule" id="PRU00546"/>
    </source>
</evidence>
<dbReference type="FunFam" id="2.60.260.20:FF:000005">
    <property type="entry name" value="Chaperone protein dnaJ 1, mitochondrial"/>
    <property type="match status" value="1"/>
</dbReference>
<evidence type="ECO:0000256" key="3">
    <source>
        <dbReference type="ARBA" id="ARBA00022771"/>
    </source>
</evidence>
<dbReference type="SMART" id="SM00271">
    <property type="entry name" value="DnaJ"/>
    <property type="match status" value="1"/>
</dbReference>
<reference evidence="11 12" key="1">
    <citation type="journal article" date="2016" name="Mol. Biol. Evol.">
        <title>Comparative Genomics of Early-Diverging Mushroom-Forming Fungi Provides Insights into the Origins of Lignocellulose Decay Capabilities.</title>
        <authorList>
            <person name="Nagy L.G."/>
            <person name="Riley R."/>
            <person name="Tritt A."/>
            <person name="Adam C."/>
            <person name="Daum C."/>
            <person name="Floudas D."/>
            <person name="Sun H."/>
            <person name="Yadav J.S."/>
            <person name="Pangilinan J."/>
            <person name="Larsson K.H."/>
            <person name="Matsuura K."/>
            <person name="Barry K."/>
            <person name="Labutti K."/>
            <person name="Kuo R."/>
            <person name="Ohm R.A."/>
            <person name="Bhattacharya S.S."/>
            <person name="Shirouzu T."/>
            <person name="Yoshinaga Y."/>
            <person name="Martin F.M."/>
            <person name="Grigoriev I.V."/>
            <person name="Hibbett D.S."/>
        </authorList>
    </citation>
    <scope>NUCLEOTIDE SEQUENCE [LARGE SCALE GENOMIC DNA]</scope>
    <source>
        <strain evidence="11 12">93-53</strain>
    </source>
</reference>
<keyword evidence="2" id="KW-0677">Repeat</keyword>
<feature type="domain" description="CR-type" evidence="10">
    <location>
        <begin position="231"/>
        <end position="312"/>
    </location>
</feature>
<organism evidence="11 12">
    <name type="scientific">Laetiporus sulphureus 93-53</name>
    <dbReference type="NCBI Taxonomy" id="1314785"/>
    <lineage>
        <taxon>Eukaryota</taxon>
        <taxon>Fungi</taxon>
        <taxon>Dikarya</taxon>
        <taxon>Basidiomycota</taxon>
        <taxon>Agaricomycotina</taxon>
        <taxon>Agaricomycetes</taxon>
        <taxon>Polyporales</taxon>
        <taxon>Laetiporus</taxon>
    </lineage>
</organism>
<dbReference type="GO" id="GO:0031072">
    <property type="term" value="F:heat shock protein binding"/>
    <property type="evidence" value="ECO:0007669"/>
    <property type="project" value="InterPro"/>
</dbReference>
<dbReference type="InParanoid" id="A0A165E6L2"/>